<gene>
    <name evidence="3" type="ORF">C6P45_004857</name>
</gene>
<reference evidence="3 4" key="1">
    <citation type="submission" date="2020-11" db="EMBL/GenBank/DDBJ databases">
        <title>Kefir isolates.</title>
        <authorList>
            <person name="Marcisauskas S."/>
            <person name="Kim Y."/>
            <person name="Blasche S."/>
        </authorList>
    </citation>
    <scope>NUCLEOTIDE SEQUENCE [LARGE SCALE GENOMIC DNA]</scope>
    <source>
        <strain evidence="3 4">OG2</strain>
    </source>
</reference>
<sequence length="78" mass="8854">MSTQNLNVEGANSEDYNDSNETESKNTTVPIYELTNAIEKSLDDLQNKVQANEKDFMKAIDAIEKKLKDTYIIAVSFY</sequence>
<evidence type="ECO:0000256" key="2">
    <source>
        <dbReference type="SAM" id="MobiDB-lite"/>
    </source>
</evidence>
<name>A0A9P6WA08_MAUEX</name>
<evidence type="ECO:0000256" key="1">
    <source>
        <dbReference type="SAM" id="Coils"/>
    </source>
</evidence>
<dbReference type="EMBL" id="PUHR01000073">
    <property type="protein sequence ID" value="KAG0668253.1"/>
    <property type="molecule type" value="Genomic_DNA"/>
</dbReference>
<evidence type="ECO:0000313" key="3">
    <source>
        <dbReference type="EMBL" id="KAG0668253.1"/>
    </source>
</evidence>
<organism evidence="3 4">
    <name type="scientific">Maudiozyma exigua</name>
    <name type="common">Yeast</name>
    <name type="synonym">Kazachstania exigua</name>
    <dbReference type="NCBI Taxonomy" id="34358"/>
    <lineage>
        <taxon>Eukaryota</taxon>
        <taxon>Fungi</taxon>
        <taxon>Dikarya</taxon>
        <taxon>Ascomycota</taxon>
        <taxon>Saccharomycotina</taxon>
        <taxon>Saccharomycetes</taxon>
        <taxon>Saccharomycetales</taxon>
        <taxon>Saccharomycetaceae</taxon>
        <taxon>Maudiozyma</taxon>
    </lineage>
</organism>
<feature type="coiled-coil region" evidence="1">
    <location>
        <begin position="35"/>
        <end position="62"/>
    </location>
</feature>
<keyword evidence="1" id="KW-0175">Coiled coil</keyword>
<evidence type="ECO:0000313" key="4">
    <source>
        <dbReference type="Proteomes" id="UP000750334"/>
    </source>
</evidence>
<comment type="caution">
    <text evidence="3">The sequence shown here is derived from an EMBL/GenBank/DDBJ whole genome shotgun (WGS) entry which is preliminary data.</text>
</comment>
<feature type="region of interest" description="Disordered" evidence="2">
    <location>
        <begin position="1"/>
        <end position="28"/>
    </location>
</feature>
<keyword evidence="4" id="KW-1185">Reference proteome</keyword>
<dbReference type="Proteomes" id="UP000750334">
    <property type="component" value="Unassembled WGS sequence"/>
</dbReference>
<accession>A0A9P6WA08</accession>
<proteinExistence type="predicted"/>
<protein>
    <submittedName>
        <fullName evidence="3">Uncharacterized protein</fullName>
    </submittedName>
</protein>
<dbReference type="AlphaFoldDB" id="A0A9P6WA08"/>